<evidence type="ECO:0000313" key="1">
    <source>
        <dbReference type="EMBL" id="KAJ8682525.1"/>
    </source>
</evidence>
<organism evidence="1 2">
    <name type="scientific">Eretmocerus hayati</name>
    <dbReference type="NCBI Taxonomy" id="131215"/>
    <lineage>
        <taxon>Eukaryota</taxon>
        <taxon>Metazoa</taxon>
        <taxon>Ecdysozoa</taxon>
        <taxon>Arthropoda</taxon>
        <taxon>Hexapoda</taxon>
        <taxon>Insecta</taxon>
        <taxon>Pterygota</taxon>
        <taxon>Neoptera</taxon>
        <taxon>Endopterygota</taxon>
        <taxon>Hymenoptera</taxon>
        <taxon>Apocrita</taxon>
        <taxon>Proctotrupomorpha</taxon>
        <taxon>Chalcidoidea</taxon>
        <taxon>Aphelinidae</taxon>
        <taxon>Aphelininae</taxon>
        <taxon>Eretmocerus</taxon>
    </lineage>
</organism>
<accession>A0ACC2PG16</accession>
<reference evidence="1" key="1">
    <citation type="submission" date="2023-04" db="EMBL/GenBank/DDBJ databases">
        <title>A chromosome-level genome assembly of the parasitoid wasp Eretmocerus hayati.</title>
        <authorList>
            <person name="Zhong Y."/>
            <person name="Liu S."/>
            <person name="Liu Y."/>
        </authorList>
    </citation>
    <scope>NUCLEOTIDE SEQUENCE</scope>
    <source>
        <strain evidence="1">ZJU_SS_LIU_2023</strain>
    </source>
</reference>
<comment type="caution">
    <text evidence="1">The sequence shown here is derived from an EMBL/GenBank/DDBJ whole genome shotgun (WGS) entry which is preliminary data.</text>
</comment>
<keyword evidence="2" id="KW-1185">Reference proteome</keyword>
<gene>
    <name evidence="1" type="ORF">QAD02_018317</name>
</gene>
<dbReference type="Proteomes" id="UP001239111">
    <property type="component" value="Chromosome 1"/>
</dbReference>
<name>A0ACC2PG16_9HYME</name>
<proteinExistence type="predicted"/>
<sequence length="116" mass="13018">MIFDHHKRFSSFTIRGGLETMPSNSFRISSAVSIRADTPSSSPSISFVRQNSVEKKRVTNIATQLHCMTDLELTMLKQDYKLSVKTISNIELAIILHFLGSSLETQEFATLTLNIP</sequence>
<evidence type="ECO:0000313" key="2">
    <source>
        <dbReference type="Proteomes" id="UP001239111"/>
    </source>
</evidence>
<dbReference type="EMBL" id="CM056741">
    <property type="protein sequence ID" value="KAJ8682525.1"/>
    <property type="molecule type" value="Genomic_DNA"/>
</dbReference>
<protein>
    <submittedName>
        <fullName evidence="1">Uncharacterized protein</fullName>
    </submittedName>
</protein>